<accession>A0A183NZM1</accession>
<evidence type="ECO:0000313" key="2">
    <source>
        <dbReference type="Proteomes" id="UP000269396"/>
    </source>
</evidence>
<gene>
    <name evidence="1" type="ORF">SMTD_LOCUS7557</name>
</gene>
<dbReference type="EMBL" id="UZAL01028307">
    <property type="protein sequence ID" value="VDP40142.1"/>
    <property type="molecule type" value="Genomic_DNA"/>
</dbReference>
<name>A0A183NZM1_9TREM</name>
<dbReference type="Proteomes" id="UP000269396">
    <property type="component" value="Unassembled WGS sequence"/>
</dbReference>
<organism evidence="1 2">
    <name type="scientific">Schistosoma mattheei</name>
    <dbReference type="NCBI Taxonomy" id="31246"/>
    <lineage>
        <taxon>Eukaryota</taxon>
        <taxon>Metazoa</taxon>
        <taxon>Spiralia</taxon>
        <taxon>Lophotrochozoa</taxon>
        <taxon>Platyhelminthes</taxon>
        <taxon>Trematoda</taxon>
        <taxon>Digenea</taxon>
        <taxon>Strigeidida</taxon>
        <taxon>Schistosomatoidea</taxon>
        <taxon>Schistosomatidae</taxon>
        <taxon>Schistosoma</taxon>
    </lineage>
</organism>
<keyword evidence="2" id="KW-1185">Reference proteome</keyword>
<protein>
    <submittedName>
        <fullName evidence="1">Uncharacterized protein</fullName>
    </submittedName>
</protein>
<reference evidence="1 2" key="1">
    <citation type="submission" date="2018-11" db="EMBL/GenBank/DDBJ databases">
        <authorList>
            <consortium name="Pathogen Informatics"/>
        </authorList>
    </citation>
    <scope>NUCLEOTIDE SEQUENCE [LARGE SCALE GENOMIC DNA]</scope>
    <source>
        <strain>Denwood</strain>
        <strain evidence="2">Zambia</strain>
    </source>
</reference>
<sequence>MSTVSNQSTYQISHVIVPDMVFPNDSLIFDEILCKSEENTLNEPSHDRKPDVVSIDADFSNGRLLCNDILNKCEESSSEEQNPDVLSDIICPHNAFVLCGKLVQCDARVLNELDFNYNPDDVISNVIHPYHKNTSNVYSNQCKKYVLNEATLFRTRRYKDPTLFRGRRMVLENLCCEFSISMTLVHTIDMLIKYNSRNQIIQRFHPIKCRTDTG</sequence>
<proteinExistence type="predicted"/>
<evidence type="ECO:0000313" key="1">
    <source>
        <dbReference type="EMBL" id="VDP40142.1"/>
    </source>
</evidence>
<dbReference type="AlphaFoldDB" id="A0A183NZM1"/>